<evidence type="ECO:0000313" key="2">
    <source>
        <dbReference type="Proteomes" id="UP001145114"/>
    </source>
</evidence>
<keyword evidence="1" id="KW-0808">Transferase</keyword>
<dbReference type="EC" id="2.7.7.7" evidence="1"/>
<dbReference type="Proteomes" id="UP001145114">
    <property type="component" value="Unassembled WGS sequence"/>
</dbReference>
<reference evidence="1" key="1">
    <citation type="submission" date="2022-06" db="EMBL/GenBank/DDBJ databases">
        <title>Phylogenomic reconstructions and comparative analyses of Kickxellomycotina fungi.</title>
        <authorList>
            <person name="Reynolds N.K."/>
            <person name="Stajich J.E."/>
            <person name="Barry K."/>
            <person name="Grigoriev I.V."/>
            <person name="Crous P."/>
            <person name="Smith M.E."/>
        </authorList>
    </citation>
    <scope>NUCLEOTIDE SEQUENCE</scope>
    <source>
        <strain evidence="1">RSA 2271</strain>
    </source>
</reference>
<proteinExistence type="predicted"/>
<keyword evidence="1" id="KW-0239">DNA-directed DNA polymerase</keyword>
<dbReference type="EMBL" id="JAMZIH010001109">
    <property type="protein sequence ID" value="KAJ1678496.1"/>
    <property type="molecule type" value="Genomic_DNA"/>
</dbReference>
<gene>
    <name evidence="1" type="primary">POL5_2</name>
    <name evidence="1" type="ORF">EV182_003933</name>
</gene>
<evidence type="ECO:0000313" key="1">
    <source>
        <dbReference type="EMBL" id="KAJ1678496.1"/>
    </source>
</evidence>
<keyword evidence="1" id="KW-0548">Nucleotidyltransferase</keyword>
<sequence length="323" mass="35260">MRPLYDKVISILSTRRSTTPASFDSADALELLKELHVRARKSATGKANLQMLTSLATFVVRSLLTNSERTNSDVEALSQLYADSLRDFFARKSSQLQVTFFVDTLQRLNPTELPIVWKWVDVVAGYTGPSDVVNVFRQLQAYALLTEICKSFKRYLVVKDANPDLVAATAKTLVLSILERASETFNAAVASDAKGYNANRLKTFLSETHTILRSSQQHLCSDSKPTLAEAGVVTKSLKKSITKSLESIQGNEKFKNSPAILGLIRSLSVTIGLPSDRAADQTGTAGKSGSVRKRKARGSDGDSSEKAQPSQPVMLSGSKKSRK</sequence>
<protein>
    <submittedName>
        <fullName evidence="1">DNA-directed DNA polymerase</fullName>
        <ecNumber evidence="1">2.7.7.7</ecNumber>
    </submittedName>
</protein>
<comment type="caution">
    <text evidence="1">The sequence shown here is derived from an EMBL/GenBank/DDBJ whole genome shotgun (WGS) entry which is preliminary data.</text>
</comment>
<organism evidence="1 2">
    <name type="scientific">Spiromyces aspiralis</name>
    <dbReference type="NCBI Taxonomy" id="68401"/>
    <lineage>
        <taxon>Eukaryota</taxon>
        <taxon>Fungi</taxon>
        <taxon>Fungi incertae sedis</taxon>
        <taxon>Zoopagomycota</taxon>
        <taxon>Kickxellomycotina</taxon>
        <taxon>Kickxellomycetes</taxon>
        <taxon>Kickxellales</taxon>
        <taxon>Kickxellaceae</taxon>
        <taxon>Spiromyces</taxon>
    </lineage>
</organism>
<name>A0ACC1HS55_9FUNG</name>
<accession>A0ACC1HS55</accession>
<keyword evidence="2" id="KW-1185">Reference proteome</keyword>